<dbReference type="InterPro" id="IPR019999">
    <property type="entry name" value="Anth_synth_I-like"/>
</dbReference>
<keyword evidence="3" id="KW-1185">Reference proteome</keyword>
<evidence type="ECO:0000313" key="3">
    <source>
        <dbReference type="Proteomes" id="UP000184731"/>
    </source>
</evidence>
<dbReference type="Gene3D" id="3.60.120.10">
    <property type="entry name" value="Anthranilate synthase"/>
    <property type="match status" value="1"/>
</dbReference>
<proteinExistence type="predicted"/>
<dbReference type="GO" id="GO:0000162">
    <property type="term" value="P:L-tryptophan biosynthetic process"/>
    <property type="evidence" value="ECO:0007669"/>
    <property type="project" value="TreeGrafter"/>
</dbReference>
<dbReference type="SUPFAM" id="SSF56322">
    <property type="entry name" value="ADC synthase"/>
    <property type="match status" value="1"/>
</dbReference>
<dbReference type="STRING" id="1915309.AXG55_02175"/>
<evidence type="ECO:0000313" key="2">
    <source>
        <dbReference type="EMBL" id="APJ02793.1"/>
    </source>
</evidence>
<dbReference type="GO" id="GO:0046820">
    <property type="term" value="F:4-amino-4-deoxychorismate synthase activity"/>
    <property type="evidence" value="ECO:0007669"/>
    <property type="project" value="TreeGrafter"/>
</dbReference>
<dbReference type="EMBL" id="CP017834">
    <property type="protein sequence ID" value="APJ02793.1"/>
    <property type="molecule type" value="Genomic_DNA"/>
</dbReference>
<reference evidence="2 3" key="1">
    <citation type="submission" date="2016-10" db="EMBL/GenBank/DDBJ databases">
        <title>Silvanigrella aquatica sp. nov., isolated from a freshwater lake located in the Black Forest, Germany, description of Silvanigrellaceae fam. nov., Silvanigrellales ord. nov., reclassification of the order Bdellovibrionales in the class Oligoflexia, reclassification of the families Bacteriovoracaceae and Halobacteriovoraceae in the new order Bacteriovoracales ord. nov., and reclassification of the family Pseudobacteriovoracaceae in the order Oligoflexiales.</title>
        <authorList>
            <person name="Hahn M.W."/>
            <person name="Schmidt J."/>
            <person name="Koll U."/>
            <person name="Rohde M."/>
            <person name="Verbag S."/>
            <person name="Pitt A."/>
            <person name="Nakai R."/>
            <person name="Naganuma T."/>
            <person name="Lang E."/>
        </authorList>
    </citation>
    <scope>NUCLEOTIDE SEQUENCE [LARGE SCALE GENOMIC DNA]</scope>
    <source>
        <strain evidence="2 3">MWH-Nonnen-W8red</strain>
    </source>
</reference>
<organism evidence="2 3">
    <name type="scientific">Silvanigrella aquatica</name>
    <dbReference type="NCBI Taxonomy" id="1915309"/>
    <lineage>
        <taxon>Bacteria</taxon>
        <taxon>Pseudomonadati</taxon>
        <taxon>Bdellovibrionota</taxon>
        <taxon>Oligoflexia</taxon>
        <taxon>Silvanigrellales</taxon>
        <taxon>Silvanigrellaceae</taxon>
        <taxon>Silvanigrella</taxon>
    </lineage>
</organism>
<dbReference type="Proteomes" id="UP000184731">
    <property type="component" value="Chromosome"/>
</dbReference>
<dbReference type="InterPro" id="IPR005801">
    <property type="entry name" value="ADC_synthase"/>
</dbReference>
<dbReference type="InterPro" id="IPR015890">
    <property type="entry name" value="Chorismate_C"/>
</dbReference>
<dbReference type="PANTHER" id="PTHR11236">
    <property type="entry name" value="AMINOBENZOATE/ANTHRANILATE SYNTHASE"/>
    <property type="match status" value="1"/>
</dbReference>
<dbReference type="RefSeq" id="WP_148696501.1">
    <property type="nucleotide sequence ID" value="NZ_CP017834.1"/>
</dbReference>
<gene>
    <name evidence="2" type="ORF">AXG55_02175</name>
</gene>
<dbReference type="KEGG" id="saqi:AXG55_02175"/>
<dbReference type="PRINTS" id="PR00095">
    <property type="entry name" value="ANTSNTHASEI"/>
</dbReference>
<sequence>MKNYENIINLSDKLKTQLQNYSQNIQNIIQFLEDHFQNKFLMHFQIHNCEGYEYPINNNFNATNIYPNNLINIYDKAGDCISLRFFCNINIIYSKKNHVEFCNQLKKKNNSPLFFMTPYLDSYNEELSYIIEPKFEIKAKITKDNVILQFINYHEKESFFNSYIEKIKFLFHNPLTISTHKKSKSSFAFKIPKNIVNIIDKVKKNLNKGDCYLVNITTTETVSRENKFISSQDFFNSWIHIFSRFGIYFKDQTNALASFSPERFICMSQGVIATEPIKGTLKSKESKPKLVDAHKIWSIEKEIYEHTLVVDLMRNDLYEVCMPESVTVFRPFYARISGSLIQMQSFILGKLKKEENLATCLEKMLPAGSITGTPKKRVCEIIAHLEQNTRGYYTGVCGILEVNGDFDSTILIRSVYLGERGLYFGVGAGITTLSETQLEFEEFEIKLSSFLPVLEEILS</sequence>
<accession>A0A1L4CXV7</accession>
<dbReference type="OrthoDB" id="9803598at2"/>
<feature type="domain" description="Chorismate-utilising enzyme C-terminal" evidence="1">
    <location>
        <begin position="198"/>
        <end position="446"/>
    </location>
</feature>
<name>A0A1L4CXV7_9BACT</name>
<protein>
    <recommendedName>
        <fullName evidence="1">Chorismate-utilising enzyme C-terminal domain-containing protein</fullName>
    </recommendedName>
</protein>
<dbReference type="Pfam" id="PF00425">
    <property type="entry name" value="Chorismate_bind"/>
    <property type="match status" value="1"/>
</dbReference>
<dbReference type="AlphaFoldDB" id="A0A1L4CXV7"/>
<dbReference type="PANTHER" id="PTHR11236:SF50">
    <property type="entry name" value="AMINODEOXYCHORISMATE SYNTHASE COMPONENT 1"/>
    <property type="match status" value="1"/>
</dbReference>
<evidence type="ECO:0000259" key="1">
    <source>
        <dbReference type="Pfam" id="PF00425"/>
    </source>
</evidence>